<evidence type="ECO:0000256" key="2">
    <source>
        <dbReference type="ARBA" id="ARBA00010400"/>
    </source>
</evidence>
<sequence length="159" mass="18694">MRFHHILLLTLAAIFVSSDFTKAHSVQDEENLVSAKLLQAVVGSAPSETTKRLLRSRDTADTNNELRAFTWATNIGNNWKKRAEKKKLERAKELYLSGASYQKFLKEKITPTQLYQAMNLQKDMRLALRYYGNWNRLLTNSNYKIWRTYERMWMASQKK</sequence>
<comment type="function">
    <text evidence="5">Effector that suppresses plant defense responses during pathogen infection.</text>
</comment>
<evidence type="ECO:0000256" key="3">
    <source>
        <dbReference type="ARBA" id="ARBA00022525"/>
    </source>
</evidence>
<dbReference type="InterPro" id="IPR031825">
    <property type="entry name" value="RXLR"/>
</dbReference>
<reference evidence="6 7" key="1">
    <citation type="submission" date="2013-11" db="EMBL/GenBank/DDBJ databases">
        <title>The Genome Sequence of Phytophthora parasitica P1976.</title>
        <authorList>
            <consortium name="The Broad Institute Genomics Platform"/>
            <person name="Russ C."/>
            <person name="Tyler B."/>
            <person name="Panabieres F."/>
            <person name="Shan W."/>
            <person name="Tripathy S."/>
            <person name="Grunwald N."/>
            <person name="Machado M."/>
            <person name="Johnson C.S."/>
            <person name="Walker B."/>
            <person name="Young S."/>
            <person name="Zeng Q."/>
            <person name="Gargeya S."/>
            <person name="Fitzgerald M."/>
            <person name="Haas B."/>
            <person name="Abouelleil A."/>
            <person name="Allen A.W."/>
            <person name="Alvarado L."/>
            <person name="Arachchi H.M."/>
            <person name="Berlin A.M."/>
            <person name="Chapman S.B."/>
            <person name="Gainer-Dewar J."/>
            <person name="Goldberg J."/>
            <person name="Griggs A."/>
            <person name="Gujja S."/>
            <person name="Hansen M."/>
            <person name="Howarth C."/>
            <person name="Imamovic A."/>
            <person name="Ireland A."/>
            <person name="Larimer J."/>
            <person name="McCowan C."/>
            <person name="Murphy C."/>
            <person name="Pearson M."/>
            <person name="Poon T.W."/>
            <person name="Priest M."/>
            <person name="Roberts A."/>
            <person name="Saif S."/>
            <person name="Shea T."/>
            <person name="Sisk P."/>
            <person name="Sykes S."/>
            <person name="Wortman J."/>
            <person name="Nusbaum C."/>
            <person name="Birren B."/>
        </authorList>
    </citation>
    <scope>NUCLEOTIDE SEQUENCE [LARGE SCALE GENOMIC DNA]</scope>
    <source>
        <strain evidence="6 7">P1976</strain>
    </source>
</reference>
<organism evidence="6 7">
    <name type="scientific">Phytophthora nicotianae P1976</name>
    <dbReference type="NCBI Taxonomy" id="1317066"/>
    <lineage>
        <taxon>Eukaryota</taxon>
        <taxon>Sar</taxon>
        <taxon>Stramenopiles</taxon>
        <taxon>Oomycota</taxon>
        <taxon>Peronosporomycetes</taxon>
        <taxon>Peronosporales</taxon>
        <taxon>Peronosporaceae</taxon>
        <taxon>Phytophthora</taxon>
    </lineage>
</organism>
<comment type="similarity">
    <text evidence="2 5">Belongs to the RxLR effector family.</text>
</comment>
<name>A0A080Z5T4_PHYNI</name>
<evidence type="ECO:0000313" key="6">
    <source>
        <dbReference type="EMBL" id="ETO61995.1"/>
    </source>
</evidence>
<dbReference type="Proteomes" id="UP000028582">
    <property type="component" value="Unassembled WGS sequence"/>
</dbReference>
<dbReference type="OrthoDB" id="133542at2759"/>
<evidence type="ECO:0000256" key="4">
    <source>
        <dbReference type="ARBA" id="ARBA00022729"/>
    </source>
</evidence>
<comment type="subcellular location">
    <subcellularLocation>
        <location evidence="1 5">Secreted</location>
    </subcellularLocation>
</comment>
<proteinExistence type="inferred from homology"/>
<dbReference type="Pfam" id="PF16810">
    <property type="entry name" value="RXLR"/>
    <property type="match status" value="1"/>
</dbReference>
<protein>
    <recommendedName>
        <fullName evidence="5">RxLR effector protein</fullName>
    </recommendedName>
</protein>
<accession>A0A080Z5T4</accession>
<comment type="caution">
    <text evidence="6">The sequence shown here is derived from an EMBL/GenBank/DDBJ whole genome shotgun (WGS) entry which is preliminary data.</text>
</comment>
<gene>
    <name evidence="6" type="ORF">F444_20052</name>
</gene>
<dbReference type="AlphaFoldDB" id="A0A080Z5T4"/>
<evidence type="ECO:0000256" key="5">
    <source>
        <dbReference type="RuleBase" id="RU367124"/>
    </source>
</evidence>
<feature type="signal peptide" evidence="5">
    <location>
        <begin position="1"/>
        <end position="23"/>
    </location>
</feature>
<dbReference type="EMBL" id="ANJA01003687">
    <property type="protein sequence ID" value="ETO61995.1"/>
    <property type="molecule type" value="Genomic_DNA"/>
</dbReference>
<keyword evidence="4 5" id="KW-0732">Signal</keyword>
<evidence type="ECO:0000313" key="7">
    <source>
        <dbReference type="Proteomes" id="UP000028582"/>
    </source>
</evidence>
<evidence type="ECO:0000256" key="1">
    <source>
        <dbReference type="ARBA" id="ARBA00004613"/>
    </source>
</evidence>
<comment type="domain">
    <text evidence="5">The RxLR-dEER motif acts to carry the protein into the host cell cytoplasm through binding to cell surface phosphatidylinositol-3-phosphate.</text>
</comment>
<feature type="chain" id="PRO_5044949476" description="RxLR effector protein" evidence="5">
    <location>
        <begin position="24"/>
        <end position="159"/>
    </location>
</feature>
<keyword evidence="3 5" id="KW-0964">Secreted</keyword>